<dbReference type="PANTHER" id="PTHR48443:SF2">
    <property type="entry name" value="DNA-DIRECTED RNA POLYMERASE SUBUNIT BETA"/>
    <property type="match status" value="1"/>
</dbReference>
<organism evidence="1 2">
    <name type="scientific">Lupinus albus</name>
    <name type="common">White lupine</name>
    <name type="synonym">Lupinus termis</name>
    <dbReference type="NCBI Taxonomy" id="3870"/>
    <lineage>
        <taxon>Eukaryota</taxon>
        <taxon>Viridiplantae</taxon>
        <taxon>Streptophyta</taxon>
        <taxon>Embryophyta</taxon>
        <taxon>Tracheophyta</taxon>
        <taxon>Spermatophyta</taxon>
        <taxon>Magnoliopsida</taxon>
        <taxon>eudicotyledons</taxon>
        <taxon>Gunneridae</taxon>
        <taxon>Pentapetalae</taxon>
        <taxon>rosids</taxon>
        <taxon>fabids</taxon>
        <taxon>Fabales</taxon>
        <taxon>Fabaceae</taxon>
        <taxon>Papilionoideae</taxon>
        <taxon>50 kb inversion clade</taxon>
        <taxon>genistoids sensu lato</taxon>
        <taxon>core genistoids</taxon>
        <taxon>Genisteae</taxon>
        <taxon>Lupinus</taxon>
    </lineage>
</organism>
<keyword evidence="1" id="KW-0804">Transcription</keyword>
<dbReference type="OrthoDB" id="498011at2759"/>
<dbReference type="Gene3D" id="1.10.1790.20">
    <property type="match status" value="1"/>
</dbReference>
<dbReference type="GO" id="GO:0000428">
    <property type="term" value="C:DNA-directed RNA polymerase complex"/>
    <property type="evidence" value="ECO:0007669"/>
    <property type="project" value="UniProtKB-KW"/>
</dbReference>
<dbReference type="Gene3D" id="1.10.150.390">
    <property type="match status" value="1"/>
</dbReference>
<dbReference type="PANTHER" id="PTHR48443">
    <property type="entry name" value="DNA-DIRECTED RNA POLYMERASE SUBUNIT BETA"/>
    <property type="match status" value="1"/>
</dbReference>
<evidence type="ECO:0000313" key="2">
    <source>
        <dbReference type="Proteomes" id="UP000447434"/>
    </source>
</evidence>
<dbReference type="AlphaFoldDB" id="A0A6A4QB14"/>
<keyword evidence="2" id="KW-1185">Reference proteome</keyword>
<evidence type="ECO:0000313" key="1">
    <source>
        <dbReference type="EMBL" id="KAE9610970.1"/>
    </source>
</evidence>
<reference evidence="2" key="1">
    <citation type="journal article" date="2020" name="Nat. Commun.">
        <title>Genome sequence of the cluster root forming white lupin.</title>
        <authorList>
            <person name="Hufnagel B."/>
            <person name="Marques A."/>
            <person name="Soriano A."/>
            <person name="Marques L."/>
            <person name="Divol F."/>
            <person name="Doumas P."/>
            <person name="Sallet E."/>
            <person name="Mancinotti D."/>
            <person name="Carrere S."/>
            <person name="Marande W."/>
            <person name="Arribat S."/>
            <person name="Keller J."/>
            <person name="Huneau C."/>
            <person name="Blein T."/>
            <person name="Aime D."/>
            <person name="Laguerre M."/>
            <person name="Taylor J."/>
            <person name="Schubert V."/>
            <person name="Nelson M."/>
            <person name="Geu-Flores F."/>
            <person name="Crespi M."/>
            <person name="Gallardo-Guerrero K."/>
            <person name="Delaux P.-M."/>
            <person name="Salse J."/>
            <person name="Berges H."/>
            <person name="Guyot R."/>
            <person name="Gouzy J."/>
            <person name="Peret B."/>
        </authorList>
    </citation>
    <scope>NUCLEOTIDE SEQUENCE [LARGE SCALE GENOMIC DNA]</scope>
    <source>
        <strain evidence="2">cv. Amiga</strain>
    </source>
</reference>
<protein>
    <submittedName>
        <fullName evidence="1">Putative DNA-directed RNA polymerase</fullName>
    </submittedName>
</protein>
<gene>
    <name evidence="1" type="ORF">Lalb_Chr07g0192701</name>
</gene>
<dbReference type="SUPFAM" id="SSF64484">
    <property type="entry name" value="beta and beta-prime subunits of DNA dependent RNA-polymerase"/>
    <property type="match status" value="1"/>
</dbReference>
<dbReference type="EMBL" id="WOCE01000007">
    <property type="protein sequence ID" value="KAE9610970.1"/>
    <property type="molecule type" value="Genomic_DNA"/>
</dbReference>
<sequence>MHIHNRHIEIIVPQITSKVLVSEYGMSNVFSSVELIVLLRVERTGRALEEEIYYRAILLGITKTSLINQSFKSKASFQETTRVLAKAAIRDRIDSLKGLKGNVVLQGMILVGTRFKRVKRHSR</sequence>
<accession>A0A6A4QB14</accession>
<keyword evidence="1" id="KW-0240">DNA-directed RNA polymerase</keyword>
<proteinExistence type="predicted"/>
<dbReference type="Proteomes" id="UP000447434">
    <property type="component" value="Chromosome 7"/>
</dbReference>
<comment type="caution">
    <text evidence="1">The sequence shown here is derived from an EMBL/GenBank/DDBJ whole genome shotgun (WGS) entry which is preliminary data.</text>
</comment>
<name>A0A6A4QB14_LUPAL</name>